<evidence type="ECO:0000313" key="3">
    <source>
        <dbReference type="EMBL" id="EQD32126.1"/>
    </source>
</evidence>
<protein>
    <submittedName>
        <fullName evidence="3">ABC transporter-like domain protein</fullName>
    </submittedName>
</protein>
<feature type="non-terminal residue" evidence="3">
    <location>
        <position position="1"/>
    </location>
</feature>
<organism evidence="3">
    <name type="scientific">mine drainage metagenome</name>
    <dbReference type="NCBI Taxonomy" id="410659"/>
    <lineage>
        <taxon>unclassified sequences</taxon>
        <taxon>metagenomes</taxon>
        <taxon>ecological metagenomes</taxon>
    </lineage>
</organism>
<reference evidence="3" key="2">
    <citation type="journal article" date="2014" name="ISME J.">
        <title>Microbial stratification in low pH oxic and suboxic macroscopic growths along an acid mine drainage.</title>
        <authorList>
            <person name="Mendez-Garcia C."/>
            <person name="Mesa V."/>
            <person name="Sprenger R.R."/>
            <person name="Richter M."/>
            <person name="Diez M.S."/>
            <person name="Solano J."/>
            <person name="Bargiela R."/>
            <person name="Golyshina O.V."/>
            <person name="Manteca A."/>
            <person name="Ramos J.L."/>
            <person name="Gallego J.R."/>
            <person name="Llorente I."/>
            <person name="Martins Dos Santos V.A."/>
            <person name="Jensen O.N."/>
            <person name="Pelaez A.I."/>
            <person name="Sanchez J."/>
            <person name="Ferrer M."/>
        </authorList>
    </citation>
    <scope>NUCLEOTIDE SEQUENCE</scope>
</reference>
<dbReference type="InterPro" id="IPR003439">
    <property type="entry name" value="ABC_transporter-like_ATP-bd"/>
</dbReference>
<dbReference type="GO" id="GO:0005524">
    <property type="term" value="F:ATP binding"/>
    <property type="evidence" value="ECO:0007669"/>
    <property type="project" value="InterPro"/>
</dbReference>
<dbReference type="GO" id="GO:0016887">
    <property type="term" value="F:ATP hydrolysis activity"/>
    <property type="evidence" value="ECO:0007669"/>
    <property type="project" value="InterPro"/>
</dbReference>
<feature type="domain" description="ABC transporter" evidence="2">
    <location>
        <begin position="9"/>
        <end position="42"/>
    </location>
</feature>
<dbReference type="PANTHER" id="PTHR42781:SF4">
    <property type="entry name" value="SPERMIDINE_PUTRESCINE IMPORT ATP-BINDING PROTEIN POTA"/>
    <property type="match status" value="1"/>
</dbReference>
<dbReference type="Pfam" id="PF00005">
    <property type="entry name" value="ABC_tran"/>
    <property type="match status" value="1"/>
</dbReference>
<feature type="non-terminal residue" evidence="3">
    <location>
        <position position="155"/>
    </location>
</feature>
<gene>
    <name evidence="3" type="ORF">B2A_13678</name>
</gene>
<dbReference type="SUPFAM" id="SSF52540">
    <property type="entry name" value="P-loop containing nucleoside triphosphate hydrolases"/>
    <property type="match status" value="1"/>
</dbReference>
<evidence type="ECO:0000259" key="2">
    <source>
        <dbReference type="Pfam" id="PF00005"/>
    </source>
</evidence>
<dbReference type="PANTHER" id="PTHR42781">
    <property type="entry name" value="SPERMIDINE/PUTRESCINE IMPORT ATP-BINDING PROTEIN POTA"/>
    <property type="match status" value="1"/>
</dbReference>
<keyword evidence="1" id="KW-0813">Transport</keyword>
<name>T0YAC0_9ZZZZ</name>
<evidence type="ECO:0000256" key="1">
    <source>
        <dbReference type="ARBA" id="ARBA00022448"/>
    </source>
</evidence>
<proteinExistence type="predicted"/>
<accession>T0YAC0</accession>
<dbReference type="Gene3D" id="3.40.50.300">
    <property type="entry name" value="P-loop containing nucleotide triphosphate hydrolases"/>
    <property type="match status" value="1"/>
</dbReference>
<dbReference type="EMBL" id="AUZZ01009910">
    <property type="protein sequence ID" value="EQD32126.1"/>
    <property type="molecule type" value="Genomic_DNA"/>
</dbReference>
<dbReference type="AlphaFoldDB" id="T0YAC0"/>
<comment type="caution">
    <text evidence="3">The sequence shown here is derived from an EMBL/GenBank/DDBJ whole genome shotgun (WGS) entry which is preliminary data.</text>
</comment>
<dbReference type="InterPro" id="IPR050093">
    <property type="entry name" value="ABC_SmlMolc_Importer"/>
</dbReference>
<dbReference type="InterPro" id="IPR027417">
    <property type="entry name" value="P-loop_NTPase"/>
</dbReference>
<sequence length="155" mass="16729">VGLKGRESRYPASLSSGERQRVALARALAAEPRLLLLDEPMAAVDVEGREDLVALLRSIVRTDGIPVLFVAHEPSTVWGLSDRVHLLYGGVTRFEGPLEGFLAAPQSRFSARFQGLDNLPTLAEVARLPRDSSLRQQLESRLGPDGIAFASGSLA</sequence>
<reference evidence="3" key="1">
    <citation type="submission" date="2013-08" db="EMBL/GenBank/DDBJ databases">
        <authorList>
            <person name="Mendez C."/>
            <person name="Richter M."/>
            <person name="Ferrer M."/>
            <person name="Sanchez J."/>
        </authorList>
    </citation>
    <scope>NUCLEOTIDE SEQUENCE</scope>
</reference>